<reference evidence="2" key="1">
    <citation type="submission" date="2021-07" db="EMBL/GenBank/DDBJ databases">
        <authorList>
            <person name="Durling M."/>
        </authorList>
    </citation>
    <scope>NUCLEOTIDE SEQUENCE</scope>
</reference>
<gene>
    <name evidence="2" type="ORF">HYFRA_00001657</name>
</gene>
<evidence type="ECO:0000313" key="2">
    <source>
        <dbReference type="EMBL" id="CAG8959751.1"/>
    </source>
</evidence>
<dbReference type="OrthoDB" id="3557471at2759"/>
<accession>A0A9N9PU11</accession>
<dbReference type="AlphaFoldDB" id="A0A9N9PU11"/>
<organism evidence="2 3">
    <name type="scientific">Hymenoscyphus fraxineus</name>
    <dbReference type="NCBI Taxonomy" id="746836"/>
    <lineage>
        <taxon>Eukaryota</taxon>
        <taxon>Fungi</taxon>
        <taxon>Dikarya</taxon>
        <taxon>Ascomycota</taxon>
        <taxon>Pezizomycotina</taxon>
        <taxon>Leotiomycetes</taxon>
        <taxon>Helotiales</taxon>
        <taxon>Helotiaceae</taxon>
        <taxon>Hymenoscyphus</taxon>
    </lineage>
</organism>
<feature type="region of interest" description="Disordered" evidence="1">
    <location>
        <begin position="243"/>
        <end position="278"/>
    </location>
</feature>
<sequence>MDPLTITTTVASIVGVCLKTAKSLSDLRDKYKDAEMTILAIHSETSVIGATLSKIQYLLLNNPEALTPQVQEDPRMEVKATFDVALTGCAMIYSCIEIEVEKLRSYADESDHPGWTDKSKFLWNEDTMKRHLDNLRGQQITLTLLVSILQIETLADIHRIVKEKNTEDLLESAAVRTRTLRDAYPQSKAPKSVFDTQQSENIRFGDGASILSSTTFEFDDAIVNSHVYRRTLADAKQYGQNLTHLSSTGSDAEPAPKNQEDEISQSGSSLQVPNEISRQQHSILSSTAAMRACSESVMGPWAKGTTRKFRTKELRFEVVFETPVFLCRSHTNQKGPVPNCPIYYIDGTDISYKNTRTLDLYQQSPLRSSKGPTYHQLATWVNLLYHLQRMESNSREWDKRERIETPPTTKNIPLPVYEIGVGLQKRVRSWDFMPVAVTKPFASIAIGDLIKIVAMMGMTQWMFFDQATWNFRAEGNGYCLTSRIVQTLGVMVQFYTTGKSDFTASRLVPSVAIVHLLFGTVPCIWDLELFREEGFPDLILKFGTQEAVYNTLKMLGCSAETIRLWNYSHEHIFSVSFEIIGMLGIVVRLRGSNFSYIPNPTADFWDPAATFYRQHSCYFKARCLKHLYQKLSDTASDMDIADRRHYLASDLAKVLGAIYAKDKSKEETKFSKFTLEARELLHDIVDDIDKRLLELHSPERVSEVISSHVNTVIATIQNDIFSLHDPDPGNVEETLLNFYFDRIRPSVINYRQASNSEELKHEGEFIWQSLIVRMFCWLSLHRFGRGDVMILPPGLFNSKMPVYIS</sequence>
<dbReference type="EMBL" id="CAJVRL010000092">
    <property type="protein sequence ID" value="CAG8959751.1"/>
    <property type="molecule type" value="Genomic_DNA"/>
</dbReference>
<evidence type="ECO:0000256" key="1">
    <source>
        <dbReference type="SAM" id="MobiDB-lite"/>
    </source>
</evidence>
<dbReference type="Proteomes" id="UP000696280">
    <property type="component" value="Unassembled WGS sequence"/>
</dbReference>
<evidence type="ECO:0008006" key="4">
    <source>
        <dbReference type="Google" id="ProtNLM"/>
    </source>
</evidence>
<keyword evidence="3" id="KW-1185">Reference proteome</keyword>
<evidence type="ECO:0000313" key="3">
    <source>
        <dbReference type="Proteomes" id="UP000696280"/>
    </source>
</evidence>
<comment type="caution">
    <text evidence="2">The sequence shown here is derived from an EMBL/GenBank/DDBJ whole genome shotgun (WGS) entry which is preliminary data.</text>
</comment>
<proteinExistence type="predicted"/>
<protein>
    <recommendedName>
        <fullName evidence="4">Fungal N-terminal domain-containing protein</fullName>
    </recommendedName>
</protein>
<name>A0A9N9PU11_9HELO</name>
<feature type="compositionally biased region" description="Polar residues" evidence="1">
    <location>
        <begin position="264"/>
        <end position="278"/>
    </location>
</feature>